<protein>
    <submittedName>
        <fullName evidence="2">Uncharacterized protein</fullName>
    </submittedName>
</protein>
<dbReference type="PANTHER" id="PTHR22876">
    <property type="entry name" value="ZGC:101016"/>
    <property type="match status" value="1"/>
</dbReference>
<dbReference type="EMBL" id="OU594948">
    <property type="protein sequence ID" value="CAG9292833.1"/>
    <property type="molecule type" value="Genomic_DNA"/>
</dbReference>
<evidence type="ECO:0000313" key="2">
    <source>
        <dbReference type="EMBL" id="CAG9292833.1"/>
    </source>
</evidence>
<organism evidence="2">
    <name type="scientific">Phaeodactylum tricornutum</name>
    <name type="common">Diatom</name>
    <dbReference type="NCBI Taxonomy" id="2850"/>
    <lineage>
        <taxon>Eukaryota</taxon>
        <taxon>Sar</taxon>
        <taxon>Stramenopiles</taxon>
        <taxon>Ochrophyta</taxon>
        <taxon>Bacillariophyta</taxon>
        <taxon>Bacillariophyceae</taxon>
        <taxon>Bacillariophycidae</taxon>
        <taxon>Naviculales</taxon>
        <taxon>Phaeodactylaceae</taxon>
        <taxon>Phaeodactylum</taxon>
    </lineage>
</organism>
<reference evidence="2" key="1">
    <citation type="submission" date="2022-02" db="EMBL/GenBank/DDBJ databases">
        <authorList>
            <person name="Giguere J D."/>
        </authorList>
    </citation>
    <scope>NUCLEOTIDE SEQUENCE</scope>
    <source>
        <strain evidence="2">CCAP 1055/1</strain>
    </source>
</reference>
<dbReference type="PANTHER" id="PTHR22876:SF5">
    <property type="entry name" value="CHROMOSOME 9 OPEN READING FRAME 85"/>
    <property type="match status" value="1"/>
</dbReference>
<feature type="region of interest" description="Disordered" evidence="1">
    <location>
        <begin position="1"/>
        <end position="22"/>
    </location>
</feature>
<gene>
    <name evidence="2" type="ORF">PTTT1_LOCUS49624</name>
</gene>
<dbReference type="Pfam" id="PF10217">
    <property type="entry name" value="DUF2039"/>
    <property type="match status" value="1"/>
</dbReference>
<dbReference type="AlphaFoldDB" id="A0A8J9SG40"/>
<dbReference type="Proteomes" id="UP000836788">
    <property type="component" value="Chromosome 7"/>
</dbReference>
<name>A0A8J9SG40_PHATR</name>
<dbReference type="OMA" id="AAYHTIC"/>
<accession>A0A8J9SG40</accession>
<feature type="region of interest" description="Disordered" evidence="1">
    <location>
        <begin position="144"/>
        <end position="196"/>
    </location>
</feature>
<dbReference type="InterPro" id="IPR019351">
    <property type="entry name" value="DUF2039"/>
</dbReference>
<feature type="compositionally biased region" description="Basic residues" evidence="1">
    <location>
        <begin position="1"/>
        <end position="12"/>
    </location>
</feature>
<sequence>MSQSGAKKKGRTPAHQNKFAFRHNPKSKKTDAILSLPNTHVCRRCHEKIEWRKQYRKYKSRTVVGKCNACHLKKVQAAYHTICELCTRESAKAKELLASWEDEEHVRVCAICVKEAALPDANEAGLDDNITAATRRLKLRERKTLERQQERALNPKRKDERECADEEGSNEIVEDDGLETDEDGLSGSDADDDPFLKAVGGADKLLTGDAYRNMLLQKAEQHQNIQAETGSS</sequence>
<proteinExistence type="predicted"/>
<evidence type="ECO:0000256" key="1">
    <source>
        <dbReference type="SAM" id="MobiDB-lite"/>
    </source>
</evidence>
<feature type="compositionally biased region" description="Acidic residues" evidence="1">
    <location>
        <begin position="162"/>
        <end position="193"/>
    </location>
</feature>